<evidence type="ECO:0000256" key="4">
    <source>
        <dbReference type="ARBA" id="ARBA00013246"/>
    </source>
</evidence>
<keyword evidence="10" id="KW-0156">Chromatin regulator</keyword>
<feature type="region of interest" description="Disordered" evidence="20">
    <location>
        <begin position="346"/>
        <end position="454"/>
    </location>
</feature>
<dbReference type="Pfam" id="PF12937">
    <property type="entry name" value="F-box-like"/>
    <property type="match status" value="1"/>
</dbReference>
<evidence type="ECO:0000256" key="15">
    <source>
        <dbReference type="ARBA" id="ARBA00023125"/>
    </source>
</evidence>
<evidence type="ECO:0000313" key="24">
    <source>
        <dbReference type="Proteomes" id="UP000515163"/>
    </source>
</evidence>
<dbReference type="GO" id="GO:0008270">
    <property type="term" value="F:zinc ion binding"/>
    <property type="evidence" value="ECO:0007669"/>
    <property type="project" value="UniProtKB-KW"/>
</dbReference>
<keyword evidence="9" id="KW-0862">Zinc</keyword>
<name>A0A6P8HUY6_ACTTE</name>
<keyword evidence="24" id="KW-1185">Reference proteome</keyword>
<protein>
    <recommendedName>
        <fullName evidence="4">[histone H3]-dimethyl-L-lysine(36) demethylase</fullName>
        <ecNumber evidence="4">1.14.11.27</ecNumber>
    </recommendedName>
</protein>
<evidence type="ECO:0000256" key="14">
    <source>
        <dbReference type="ARBA" id="ARBA00023015"/>
    </source>
</evidence>
<evidence type="ECO:0000259" key="23">
    <source>
        <dbReference type="PROSITE" id="PS51184"/>
    </source>
</evidence>
<feature type="compositionally biased region" description="Pro residues" evidence="20">
    <location>
        <begin position="745"/>
        <end position="754"/>
    </location>
</feature>
<keyword evidence="15" id="KW-0238">DNA-binding</keyword>
<dbReference type="EC" id="1.14.11.27" evidence="4"/>
<dbReference type="InterPro" id="IPR032675">
    <property type="entry name" value="LRR_dom_sf"/>
</dbReference>
<evidence type="ECO:0000256" key="6">
    <source>
        <dbReference type="ARBA" id="ARBA00022614"/>
    </source>
</evidence>
<evidence type="ECO:0000256" key="13">
    <source>
        <dbReference type="ARBA" id="ARBA00023004"/>
    </source>
</evidence>
<dbReference type="GO" id="GO:0005634">
    <property type="term" value="C:nucleus"/>
    <property type="evidence" value="ECO:0007669"/>
    <property type="project" value="UniProtKB-SubCell"/>
</dbReference>
<dbReference type="PROSITE" id="PS51184">
    <property type="entry name" value="JMJC"/>
    <property type="match status" value="1"/>
</dbReference>
<keyword evidence="12" id="KW-0560">Oxidoreductase</keyword>
<dbReference type="GO" id="GO:0003677">
    <property type="term" value="F:DNA binding"/>
    <property type="evidence" value="ECO:0007669"/>
    <property type="project" value="UniProtKB-KW"/>
</dbReference>
<feature type="domain" description="CXXC-type" evidence="22">
    <location>
        <begin position="553"/>
        <end position="599"/>
    </location>
</feature>
<organism evidence="24 25">
    <name type="scientific">Actinia tenebrosa</name>
    <name type="common">Australian red waratah sea anemone</name>
    <dbReference type="NCBI Taxonomy" id="6105"/>
    <lineage>
        <taxon>Eukaryota</taxon>
        <taxon>Metazoa</taxon>
        <taxon>Cnidaria</taxon>
        <taxon>Anthozoa</taxon>
        <taxon>Hexacorallia</taxon>
        <taxon>Actiniaria</taxon>
        <taxon>Actiniidae</taxon>
        <taxon>Actinia</taxon>
    </lineage>
</organism>
<gene>
    <name evidence="25" type="primary">LOC116296360</name>
</gene>
<dbReference type="InterPro" id="IPR006553">
    <property type="entry name" value="Leu-rich_rpt_Cys-con_subtyp"/>
</dbReference>
<dbReference type="InterPro" id="IPR041667">
    <property type="entry name" value="Cupin_8"/>
</dbReference>
<dbReference type="InterPro" id="IPR001611">
    <property type="entry name" value="Leu-rich_rpt"/>
</dbReference>
<dbReference type="CDD" id="cd21743">
    <property type="entry name" value="CTD_KDM2A_2B-like"/>
    <property type="match status" value="1"/>
</dbReference>
<feature type="compositionally biased region" description="Basic and acidic residues" evidence="20">
    <location>
        <begin position="396"/>
        <end position="414"/>
    </location>
</feature>
<feature type="region of interest" description="Disordered" evidence="20">
    <location>
        <begin position="512"/>
        <end position="550"/>
    </location>
</feature>
<feature type="domain" description="PHD-type" evidence="21">
    <location>
        <begin position="606"/>
        <end position="662"/>
    </location>
</feature>
<feature type="region of interest" description="Disordered" evidence="20">
    <location>
        <begin position="1"/>
        <end position="31"/>
    </location>
</feature>
<evidence type="ECO:0000256" key="16">
    <source>
        <dbReference type="ARBA" id="ARBA00023163"/>
    </source>
</evidence>
<dbReference type="InterPro" id="IPR003347">
    <property type="entry name" value="JmjC_dom"/>
</dbReference>
<dbReference type="Gene3D" id="2.60.120.650">
    <property type="entry name" value="Cupin"/>
    <property type="match status" value="1"/>
</dbReference>
<comment type="cofactor">
    <cofactor evidence="1">
        <name>Fe(2+)</name>
        <dbReference type="ChEBI" id="CHEBI:29033"/>
    </cofactor>
</comment>
<dbReference type="PROSITE" id="PS51058">
    <property type="entry name" value="ZF_CXXC"/>
    <property type="match status" value="1"/>
</dbReference>
<dbReference type="PROSITE" id="PS50016">
    <property type="entry name" value="ZF_PHD_2"/>
    <property type="match status" value="1"/>
</dbReference>
<dbReference type="GO" id="GO:0140680">
    <property type="term" value="F:histone H3K36me/H3K36me2 demethylase activity"/>
    <property type="evidence" value="ECO:0007669"/>
    <property type="project" value="UniProtKB-EC"/>
</dbReference>
<dbReference type="PANTHER" id="PTHR23123">
    <property type="entry name" value="PHD/F-BOX CONTAINING PROTEIN"/>
    <property type="match status" value="1"/>
</dbReference>
<dbReference type="Gene3D" id="1.20.58.1360">
    <property type="match status" value="1"/>
</dbReference>
<dbReference type="SUPFAM" id="SSF57903">
    <property type="entry name" value="FYVE/PHD zinc finger"/>
    <property type="match status" value="1"/>
</dbReference>
<feature type="compositionally biased region" description="Basic and acidic residues" evidence="20">
    <location>
        <begin position="421"/>
        <end position="444"/>
    </location>
</feature>
<dbReference type="CDD" id="cd22180">
    <property type="entry name" value="F-box_FBXL10"/>
    <property type="match status" value="1"/>
</dbReference>
<evidence type="ECO:0000256" key="12">
    <source>
        <dbReference type="ARBA" id="ARBA00023002"/>
    </source>
</evidence>
<evidence type="ECO:0000259" key="21">
    <source>
        <dbReference type="PROSITE" id="PS50016"/>
    </source>
</evidence>
<evidence type="ECO:0000256" key="18">
    <source>
        <dbReference type="ARBA" id="ARBA00047915"/>
    </source>
</evidence>
<evidence type="ECO:0000259" key="22">
    <source>
        <dbReference type="PROSITE" id="PS51058"/>
    </source>
</evidence>
<dbReference type="InterPro" id="IPR019787">
    <property type="entry name" value="Znf_PHD-finger"/>
</dbReference>
<feature type="domain" description="JmjC" evidence="23">
    <location>
        <begin position="143"/>
        <end position="311"/>
    </location>
</feature>
<keyword evidence="7" id="KW-0479">Metal-binding</keyword>
<evidence type="ECO:0000256" key="11">
    <source>
        <dbReference type="ARBA" id="ARBA00022964"/>
    </source>
</evidence>
<evidence type="ECO:0000256" key="8">
    <source>
        <dbReference type="ARBA" id="ARBA00022771"/>
    </source>
</evidence>
<dbReference type="InterPro" id="IPR011011">
    <property type="entry name" value="Znf_FYVE_PHD"/>
</dbReference>
<comment type="catalytic activity">
    <reaction evidence="18">
        <text>N(6),N(6)-dimethyl-L-lysyl(36)-[histone H3] + 2 2-oxoglutarate + 2 O2 = L-lysyl(36)-[histone H3] + 2 formaldehyde + 2 succinate + 2 CO2</text>
        <dbReference type="Rhea" id="RHEA:42032"/>
        <dbReference type="Rhea" id="RHEA-COMP:9785"/>
        <dbReference type="Rhea" id="RHEA-COMP:9787"/>
        <dbReference type="ChEBI" id="CHEBI:15379"/>
        <dbReference type="ChEBI" id="CHEBI:16526"/>
        <dbReference type="ChEBI" id="CHEBI:16810"/>
        <dbReference type="ChEBI" id="CHEBI:16842"/>
        <dbReference type="ChEBI" id="CHEBI:29969"/>
        <dbReference type="ChEBI" id="CHEBI:30031"/>
        <dbReference type="ChEBI" id="CHEBI:61976"/>
        <dbReference type="EC" id="1.14.11.27"/>
    </reaction>
</comment>
<keyword evidence="11" id="KW-0223">Dioxygenase</keyword>
<dbReference type="SMART" id="SM00249">
    <property type="entry name" value="PHD"/>
    <property type="match status" value="1"/>
</dbReference>
<evidence type="ECO:0000256" key="9">
    <source>
        <dbReference type="ARBA" id="ARBA00022833"/>
    </source>
</evidence>
<keyword evidence="13" id="KW-0408">Iron</keyword>
<dbReference type="Proteomes" id="UP000515163">
    <property type="component" value="Unplaced"/>
</dbReference>
<evidence type="ECO:0000256" key="3">
    <source>
        <dbReference type="ARBA" id="ARBA00008037"/>
    </source>
</evidence>
<dbReference type="Pfam" id="PF13516">
    <property type="entry name" value="LRR_6"/>
    <property type="match status" value="2"/>
</dbReference>
<feature type="region of interest" description="Disordered" evidence="20">
    <location>
        <begin position="670"/>
        <end position="754"/>
    </location>
</feature>
<evidence type="ECO:0000256" key="2">
    <source>
        <dbReference type="ARBA" id="ARBA00004123"/>
    </source>
</evidence>
<dbReference type="CDD" id="cd15555">
    <property type="entry name" value="PHD_KDM2A_2B"/>
    <property type="match status" value="1"/>
</dbReference>
<dbReference type="SUPFAM" id="SSF52047">
    <property type="entry name" value="RNI-like"/>
    <property type="match status" value="1"/>
</dbReference>
<feature type="compositionally biased region" description="Acidic residues" evidence="20">
    <location>
        <begin position="712"/>
        <end position="726"/>
    </location>
</feature>
<evidence type="ECO:0000256" key="20">
    <source>
        <dbReference type="SAM" id="MobiDB-lite"/>
    </source>
</evidence>
<reference evidence="25" key="1">
    <citation type="submission" date="2025-08" db="UniProtKB">
        <authorList>
            <consortium name="RefSeq"/>
        </authorList>
    </citation>
    <scope>IDENTIFICATION</scope>
    <source>
        <tissue evidence="25">Tentacle</tissue>
    </source>
</reference>
<dbReference type="InterPro" id="IPR002857">
    <property type="entry name" value="Znf_CXXC"/>
</dbReference>
<dbReference type="Pfam" id="PF17811">
    <property type="entry name" value="JHD"/>
    <property type="match status" value="1"/>
</dbReference>
<evidence type="ECO:0000256" key="7">
    <source>
        <dbReference type="ARBA" id="ARBA00022723"/>
    </source>
</evidence>
<keyword evidence="5" id="KW-0678">Repressor</keyword>
<dbReference type="InterPro" id="IPR013083">
    <property type="entry name" value="Znf_RING/FYVE/PHD"/>
</dbReference>
<dbReference type="SMART" id="SM00558">
    <property type="entry name" value="JmjC"/>
    <property type="match status" value="1"/>
</dbReference>
<dbReference type="InterPro" id="IPR041070">
    <property type="entry name" value="JHD"/>
</dbReference>
<dbReference type="Pfam" id="PF16866">
    <property type="entry name" value="PHD_4"/>
    <property type="match status" value="1"/>
</dbReference>
<feature type="compositionally biased region" description="Basic and acidic residues" evidence="20">
    <location>
        <begin position="18"/>
        <end position="31"/>
    </location>
</feature>
<dbReference type="GeneID" id="116296360"/>
<dbReference type="SMART" id="SM00367">
    <property type="entry name" value="LRR_CC"/>
    <property type="match status" value="3"/>
</dbReference>
<comment type="subcellular location">
    <subcellularLocation>
        <location evidence="2">Nucleus</location>
    </subcellularLocation>
</comment>
<feature type="compositionally biased region" description="Basic residues" evidence="20">
    <location>
        <begin position="353"/>
        <end position="363"/>
    </location>
</feature>
<dbReference type="AlphaFoldDB" id="A0A6P8HUY6"/>
<evidence type="ECO:0000256" key="10">
    <source>
        <dbReference type="ARBA" id="ARBA00022853"/>
    </source>
</evidence>
<dbReference type="InterPro" id="IPR050690">
    <property type="entry name" value="JHDM1_Histone_Demethylase"/>
</dbReference>
<evidence type="ECO:0000256" key="5">
    <source>
        <dbReference type="ARBA" id="ARBA00022491"/>
    </source>
</evidence>
<keyword evidence="14" id="KW-0805">Transcription regulation</keyword>
<dbReference type="FunFam" id="2.60.120.650:FF:000005">
    <property type="entry name" value="lysine-specific demethylase 2A isoform X1"/>
    <property type="match status" value="1"/>
</dbReference>
<dbReference type="Pfam" id="PF13621">
    <property type="entry name" value="Cupin_8"/>
    <property type="match status" value="1"/>
</dbReference>
<proteinExistence type="inferred from homology"/>
<keyword evidence="16" id="KW-0804">Transcription</keyword>
<sequence>METDLEASRNLRRQQRRNYHDNHQDDEIEGKRTFSVDDKLVNPKFEGSDFVQLMNGSDFTLKYIQENGFKTPLHIKNPEGLGMRMPSDAFTVTDVKNYVGARRMVDVIDVNTQQALELTLQNWVKYFTNPDRKLIYNVISLEFSHTKLQDIVESPDVVRQIDWVNTAWPKQLIEEQTDSTNSLADMKYPKVRKYCLMSVGGCYTDFHIDFGGTSVWYHIIKGQKIFWLIPPTETNLQLYEKWVLSGKQQDVFFGDQVERCSRVFLNSGDTFLIPTGWIHAVYTPIDTLVFGGNFLHSYSIKEQIRISQIEDVTKVPQKFRYPFYGEIMWYVAEKYTRLLRKDKEETKKDMNVKGKKNKNKATRRNIVTEDQGNLPEKKTVTTNGEETGRRRSTRVAKSEISREAYTKDSEDSPKPRKKIKLEKADENTETKKAEPEKNGCHSDGEGAGDTQDKPWAPVYLTKCETSGLYCLIERLRSWPHAQKCIPPTITNPEELLSELEDLLALHEDDDQSLATSGTQHLFKIDPPPKKQKSPRPKTGQVMSKFGTKVGPGVRRRRTRCGQCDNCQRDDCGECRTCKDMKKFGGPGRMKQSCLNRVCTRPNLPTCVRCLVCNGLNEEDKALMECRLCAEIVHPDCVDAEEDSYRIVPDINNCWECPKCCISSENGNEEERSHLAPRKRKGQPLTSKGSAKKARNGYSKKSSKRSDSGSESEVSENESNEEGENIEVESQPDKVTSRAKKTYPEPALPPPPPVEIKPKYVIRPGPLQAAPEALPLEDGGEHVLKSSDWLQIFSYLSQQELCVCMRVCRTWNRWCLNQNLWSVIDLSHKKITKAGLEGIVRRQPTTVNLSWTNITCKQLQWLLNRLPRLKELYLSGTTEATVSSLELVNCPGIRVLSLSWSTGVTDSVLLDLIRPPPPVDGRIGTGDGKSRLHCLSALYLTGNDVTGKTLQLLMQQCPSLRKIDLSYCPAISDNDIQSLTDFSTCGHAVKEILLTGCGKLTDGCLKYINRCPSLERLDLRACTKISNDGIEKFVKTRGESLRILDEKLVVAAS</sequence>
<dbReference type="Gene3D" id="3.30.40.10">
    <property type="entry name" value="Zinc/RING finger domain, C3HC4 (zinc finger)"/>
    <property type="match status" value="1"/>
</dbReference>
<dbReference type="InterPro" id="IPR001810">
    <property type="entry name" value="F-box_dom"/>
</dbReference>
<accession>A0A6P8HUY6</accession>
<evidence type="ECO:0000256" key="17">
    <source>
        <dbReference type="ARBA" id="ARBA00023242"/>
    </source>
</evidence>
<dbReference type="FunCoup" id="A0A6P8HUY6">
    <property type="interactions" value="2657"/>
</dbReference>
<keyword evidence="17" id="KW-0539">Nucleus</keyword>
<dbReference type="RefSeq" id="XP_031560229.1">
    <property type="nucleotide sequence ID" value="XM_031704369.1"/>
</dbReference>
<dbReference type="SUPFAM" id="SSF51197">
    <property type="entry name" value="Clavaminate synthase-like"/>
    <property type="match status" value="1"/>
</dbReference>
<dbReference type="Pfam" id="PF02008">
    <property type="entry name" value="zf-CXXC"/>
    <property type="match status" value="1"/>
</dbReference>
<evidence type="ECO:0000313" key="25">
    <source>
        <dbReference type="RefSeq" id="XP_031560229.1"/>
    </source>
</evidence>
<dbReference type="KEGG" id="aten:116296360"/>
<keyword evidence="6" id="KW-0433">Leucine-rich repeat</keyword>
<dbReference type="InterPro" id="IPR001965">
    <property type="entry name" value="Znf_PHD"/>
</dbReference>
<keyword evidence="8 19" id="KW-0863">Zinc-finger</keyword>
<dbReference type="InParanoid" id="A0A6P8HUY6"/>
<dbReference type="OrthoDB" id="5876800at2759"/>
<evidence type="ECO:0000256" key="1">
    <source>
        <dbReference type="ARBA" id="ARBA00001954"/>
    </source>
</evidence>
<comment type="similarity">
    <text evidence="3">Belongs to the JHDM1 histone demethylase family.</text>
</comment>
<evidence type="ECO:0000256" key="19">
    <source>
        <dbReference type="PROSITE-ProRule" id="PRU00509"/>
    </source>
</evidence>
<dbReference type="Gene3D" id="3.80.10.10">
    <property type="entry name" value="Ribonuclease Inhibitor"/>
    <property type="match status" value="2"/>
</dbReference>